<keyword evidence="2" id="KW-1185">Reference proteome</keyword>
<gene>
    <name evidence="1" type="ORF">NC653_025135</name>
</gene>
<sequence length="175" mass="19632">MGLSFYSEHSAFGALGMSRYMTEVRRLPLPRSRTEAVYQGFPGLEESKALGNAVGTAFCDGACACLVLWGQQAKNSVAVCQRFCSRSKNTCKSVHGEDISFFMFMPQYREKLFVFLARQACILGVLVSGYDSHVTYHSGLNLRETIIYNKLFFYEYISLDIDGLLELCLARKIDG</sequence>
<dbReference type="EMBL" id="JAQIZT010000010">
    <property type="protein sequence ID" value="KAJ6981941.1"/>
    <property type="molecule type" value="Genomic_DNA"/>
</dbReference>
<evidence type="ECO:0000313" key="2">
    <source>
        <dbReference type="Proteomes" id="UP001164929"/>
    </source>
</evidence>
<proteinExistence type="predicted"/>
<name>A0AAD6MAG8_9ROSI</name>
<dbReference type="AlphaFoldDB" id="A0AAD6MAG8"/>
<protein>
    <submittedName>
        <fullName evidence="1">Uncharacterized protein</fullName>
    </submittedName>
</protein>
<reference evidence="1" key="1">
    <citation type="journal article" date="2023" name="Mol. Ecol. Resour.">
        <title>Chromosome-level genome assembly of a triploid poplar Populus alba 'Berolinensis'.</title>
        <authorList>
            <person name="Chen S."/>
            <person name="Yu Y."/>
            <person name="Wang X."/>
            <person name="Wang S."/>
            <person name="Zhang T."/>
            <person name="Zhou Y."/>
            <person name="He R."/>
            <person name="Meng N."/>
            <person name="Wang Y."/>
            <person name="Liu W."/>
            <person name="Liu Z."/>
            <person name="Liu J."/>
            <person name="Guo Q."/>
            <person name="Huang H."/>
            <person name="Sederoff R.R."/>
            <person name="Wang G."/>
            <person name="Qu G."/>
            <person name="Chen S."/>
        </authorList>
    </citation>
    <scope>NUCLEOTIDE SEQUENCE</scope>
    <source>
        <strain evidence="1">SC-2020</strain>
    </source>
</reference>
<comment type="caution">
    <text evidence="1">The sequence shown here is derived from an EMBL/GenBank/DDBJ whole genome shotgun (WGS) entry which is preliminary data.</text>
</comment>
<dbReference type="Proteomes" id="UP001164929">
    <property type="component" value="Chromosome 10"/>
</dbReference>
<evidence type="ECO:0000313" key="1">
    <source>
        <dbReference type="EMBL" id="KAJ6981941.1"/>
    </source>
</evidence>
<organism evidence="1 2">
    <name type="scientific">Populus alba x Populus x berolinensis</name>
    <dbReference type="NCBI Taxonomy" id="444605"/>
    <lineage>
        <taxon>Eukaryota</taxon>
        <taxon>Viridiplantae</taxon>
        <taxon>Streptophyta</taxon>
        <taxon>Embryophyta</taxon>
        <taxon>Tracheophyta</taxon>
        <taxon>Spermatophyta</taxon>
        <taxon>Magnoliopsida</taxon>
        <taxon>eudicotyledons</taxon>
        <taxon>Gunneridae</taxon>
        <taxon>Pentapetalae</taxon>
        <taxon>rosids</taxon>
        <taxon>fabids</taxon>
        <taxon>Malpighiales</taxon>
        <taxon>Salicaceae</taxon>
        <taxon>Saliceae</taxon>
        <taxon>Populus</taxon>
    </lineage>
</organism>
<accession>A0AAD6MAG8</accession>